<gene>
    <name evidence="2" type="ORF">HEB94_001081</name>
</gene>
<dbReference type="AlphaFoldDB" id="A0A927RI63"/>
<keyword evidence="1" id="KW-0812">Transmembrane</keyword>
<feature type="transmembrane region" description="Helical" evidence="1">
    <location>
        <begin position="25"/>
        <end position="45"/>
    </location>
</feature>
<organism evidence="2 3">
    <name type="scientific">Actinopolymorpha pittospori</name>
    <dbReference type="NCBI Taxonomy" id="648752"/>
    <lineage>
        <taxon>Bacteria</taxon>
        <taxon>Bacillati</taxon>
        <taxon>Actinomycetota</taxon>
        <taxon>Actinomycetes</taxon>
        <taxon>Propionibacteriales</taxon>
        <taxon>Actinopolymorphaceae</taxon>
        <taxon>Actinopolymorpha</taxon>
    </lineage>
</organism>
<reference evidence="2" key="1">
    <citation type="submission" date="2020-10" db="EMBL/GenBank/DDBJ databases">
        <title>Sequencing the genomes of 1000 actinobacteria strains.</title>
        <authorList>
            <person name="Klenk H.-P."/>
        </authorList>
    </citation>
    <scope>NUCLEOTIDE SEQUENCE</scope>
    <source>
        <strain evidence="2">DSM 45354</strain>
    </source>
</reference>
<evidence type="ECO:0000256" key="1">
    <source>
        <dbReference type="SAM" id="Phobius"/>
    </source>
</evidence>
<evidence type="ECO:0000313" key="3">
    <source>
        <dbReference type="Proteomes" id="UP000638648"/>
    </source>
</evidence>
<evidence type="ECO:0000313" key="2">
    <source>
        <dbReference type="EMBL" id="MBE1604233.1"/>
    </source>
</evidence>
<dbReference type="EMBL" id="JADBEM010000001">
    <property type="protein sequence ID" value="MBE1604233.1"/>
    <property type="molecule type" value="Genomic_DNA"/>
</dbReference>
<dbReference type="Proteomes" id="UP000638648">
    <property type="component" value="Unassembled WGS sequence"/>
</dbReference>
<dbReference type="RefSeq" id="WP_192748824.1">
    <property type="nucleotide sequence ID" value="NZ_BAABJL010000190.1"/>
</dbReference>
<accession>A0A927RI63</accession>
<comment type="caution">
    <text evidence="2">The sequence shown here is derived from an EMBL/GenBank/DDBJ whole genome shotgun (WGS) entry which is preliminary data.</text>
</comment>
<feature type="transmembrane region" description="Helical" evidence="1">
    <location>
        <begin position="93"/>
        <end position="111"/>
    </location>
</feature>
<name>A0A927RI63_9ACTN</name>
<sequence>MDEHPTGATATATTPASRTRELSRFLPVLGLLTVVVGLAAANLPTRPLPMCEETLDLARYQSLSHALWWTTGGAVLVALLAFATLFTKRRAPWMTLVRVGFLLGVVVLVGVQDRAGDEFTQVAEQLFDSQTCDYPNTLIDAPDGLF</sequence>
<protein>
    <submittedName>
        <fullName evidence="2">Membrane protein</fullName>
    </submittedName>
</protein>
<feature type="transmembrane region" description="Helical" evidence="1">
    <location>
        <begin position="66"/>
        <end position="87"/>
    </location>
</feature>
<proteinExistence type="predicted"/>
<keyword evidence="1" id="KW-0472">Membrane</keyword>
<keyword evidence="3" id="KW-1185">Reference proteome</keyword>
<keyword evidence="1" id="KW-1133">Transmembrane helix</keyword>